<proteinExistence type="predicted"/>
<sequence length="51" mass="5667">MPSKADQNEKQRRLEEALRANLRRRKAQARGRKQEAAEEPAPGKAGKGAPD</sequence>
<evidence type="ECO:0000256" key="1">
    <source>
        <dbReference type="SAM" id="MobiDB-lite"/>
    </source>
</evidence>
<organism evidence="2 3">
    <name type="scientific">Tepidicaulis marinus</name>
    <dbReference type="NCBI Taxonomy" id="1333998"/>
    <lineage>
        <taxon>Bacteria</taxon>
        <taxon>Pseudomonadati</taxon>
        <taxon>Pseudomonadota</taxon>
        <taxon>Alphaproteobacteria</taxon>
        <taxon>Hyphomicrobiales</taxon>
        <taxon>Parvibaculaceae</taxon>
        <taxon>Tepidicaulis</taxon>
    </lineage>
</organism>
<feature type="compositionally biased region" description="Basic and acidic residues" evidence="1">
    <location>
        <begin position="1"/>
        <end position="18"/>
    </location>
</feature>
<feature type="compositionally biased region" description="Low complexity" evidence="1">
    <location>
        <begin position="39"/>
        <end position="51"/>
    </location>
</feature>
<gene>
    <name evidence="2" type="ORF">M2A_3015</name>
</gene>
<dbReference type="Proteomes" id="UP000028702">
    <property type="component" value="Unassembled WGS sequence"/>
</dbReference>
<feature type="region of interest" description="Disordered" evidence="1">
    <location>
        <begin position="1"/>
        <end position="51"/>
    </location>
</feature>
<evidence type="ECO:0000313" key="3">
    <source>
        <dbReference type="Proteomes" id="UP000028702"/>
    </source>
</evidence>
<evidence type="ECO:0000313" key="2">
    <source>
        <dbReference type="EMBL" id="GAK46516.1"/>
    </source>
</evidence>
<accession>A0A081BEP8</accession>
<dbReference type="RefSeq" id="WP_197052964.1">
    <property type="nucleotide sequence ID" value="NZ_BBIO01000020.1"/>
</dbReference>
<protein>
    <submittedName>
        <fullName evidence="2">Conserved protein</fullName>
    </submittedName>
</protein>
<dbReference type="AlphaFoldDB" id="A0A081BEP8"/>
<reference evidence="2 3" key="1">
    <citation type="submission" date="2014-07" db="EMBL/GenBank/DDBJ databases">
        <title>Tepidicaulis marinum gen. nov., sp. nov., a novel marine bacterium denitrifying nitrate to nitrous oxide strictly under microaerobic conditions.</title>
        <authorList>
            <person name="Takeuchi M."/>
            <person name="Yamagishi T."/>
            <person name="Kamagata Y."/>
            <person name="Oshima K."/>
            <person name="Hattori M."/>
            <person name="Katayama T."/>
            <person name="Hanada S."/>
            <person name="Tamaki H."/>
            <person name="Marumo K."/>
            <person name="Maeda H."/>
            <person name="Nedachi M."/>
            <person name="Iwasaki W."/>
            <person name="Suwa Y."/>
            <person name="Sakata S."/>
        </authorList>
    </citation>
    <scope>NUCLEOTIDE SEQUENCE [LARGE SCALE GENOMIC DNA]</scope>
    <source>
        <strain evidence="2 3">MA2</strain>
    </source>
</reference>
<keyword evidence="3" id="KW-1185">Reference proteome</keyword>
<dbReference type="EMBL" id="BBIO01000020">
    <property type="protein sequence ID" value="GAK46516.1"/>
    <property type="molecule type" value="Genomic_DNA"/>
</dbReference>
<comment type="caution">
    <text evidence="2">The sequence shown here is derived from an EMBL/GenBank/DDBJ whole genome shotgun (WGS) entry which is preliminary data.</text>
</comment>
<name>A0A081BEP8_9HYPH</name>
<feature type="compositionally biased region" description="Basic residues" evidence="1">
    <location>
        <begin position="21"/>
        <end position="31"/>
    </location>
</feature>